<organism evidence="4 5">
    <name type="scientific">Gossypium anomalum</name>
    <dbReference type="NCBI Taxonomy" id="47600"/>
    <lineage>
        <taxon>Eukaryota</taxon>
        <taxon>Viridiplantae</taxon>
        <taxon>Streptophyta</taxon>
        <taxon>Embryophyta</taxon>
        <taxon>Tracheophyta</taxon>
        <taxon>Spermatophyta</taxon>
        <taxon>Magnoliopsida</taxon>
        <taxon>eudicotyledons</taxon>
        <taxon>Gunneridae</taxon>
        <taxon>Pentapetalae</taxon>
        <taxon>rosids</taxon>
        <taxon>malvids</taxon>
        <taxon>Malvales</taxon>
        <taxon>Malvaceae</taxon>
        <taxon>Malvoideae</taxon>
        <taxon>Gossypium</taxon>
    </lineage>
</organism>
<sequence>MYIYYSTLNFCEYIYFLKLKATRNKSLYYYMCMYMRFSKMLCYIFLLGQVFFLFFVCIFIFGNNAGLMATTRRETSTPVKEKRGTSPLNSKPSPRKATSSSSTASGSTEKQLPNYLKPTKSSRTDAALKNLKKPGAEDPSQSPSVMRRRSFDRPPSAARAHKALISPVRQNSASTSTSPSFSSKSATAPKAPLERVAKKAIAAAKPHTQTLSSSRRAPTTTTSATSRTSRSKRGTSTPPPISIKPPSSPDRKEAQSPETKHENKENVDHQVEPEEVVKDDEDEMYDTNLPKAEETANADALDVDTITQVTSDADEGGQDTADFSNAVSQEHNETETEPETEPEPEPQSPSEHEHEPEPEKVEDKVEEGKPDHTQHDCGDKENHSQEEVIAGADPQQEKTPLEDQEVKTETEHGEENATNEVVAATKETEEEQEEKQPESRQEDADEGYRPQGLESIKEKMVKGLDAEPEKEQKAEIEAEPEADQKAETEAQQKTETEVEQKTDTEAEQKTETEAEKKTQPKAETEQKAGTEVANVAAKSQVQGKKEPATPYNDVIEETASKLVAEKRRNKVRALVGAFENVIDKETTNAK</sequence>
<evidence type="ECO:0000259" key="3">
    <source>
        <dbReference type="Pfam" id="PF07839"/>
    </source>
</evidence>
<feature type="compositionally biased region" description="Basic and acidic residues" evidence="1">
    <location>
        <begin position="434"/>
        <end position="448"/>
    </location>
</feature>
<dbReference type="GO" id="GO:0005516">
    <property type="term" value="F:calmodulin binding"/>
    <property type="evidence" value="ECO:0007669"/>
    <property type="project" value="InterPro"/>
</dbReference>
<feature type="compositionally biased region" description="Acidic residues" evidence="1">
    <location>
        <begin position="335"/>
        <end position="344"/>
    </location>
</feature>
<keyword evidence="2" id="KW-1133">Transmembrane helix</keyword>
<feature type="compositionally biased region" description="Basic and acidic residues" evidence="1">
    <location>
        <begin position="350"/>
        <end position="386"/>
    </location>
</feature>
<feature type="compositionally biased region" description="Basic and acidic residues" evidence="1">
    <location>
        <begin position="249"/>
        <end position="276"/>
    </location>
</feature>
<feature type="compositionally biased region" description="Basic and acidic residues" evidence="1">
    <location>
        <begin position="455"/>
        <end position="528"/>
    </location>
</feature>
<dbReference type="PANTHER" id="PTHR33349:SF20">
    <property type="entry name" value="CHROMO DOMAIN CEC-LIKE PROTEIN"/>
    <property type="match status" value="1"/>
</dbReference>
<gene>
    <name evidence="4" type="ORF">CXB51_012888</name>
</gene>
<evidence type="ECO:0000313" key="5">
    <source>
        <dbReference type="Proteomes" id="UP000701853"/>
    </source>
</evidence>
<evidence type="ECO:0000256" key="1">
    <source>
        <dbReference type="SAM" id="MobiDB-lite"/>
    </source>
</evidence>
<dbReference type="OrthoDB" id="1939646at2759"/>
<dbReference type="Proteomes" id="UP000701853">
    <property type="component" value="Chromosome 5"/>
</dbReference>
<protein>
    <recommendedName>
        <fullName evidence="3">Calmodulin-binding domain-containing protein</fullName>
    </recommendedName>
</protein>
<keyword evidence="2" id="KW-0472">Membrane</keyword>
<accession>A0A8J5Z620</accession>
<keyword evidence="2" id="KW-0812">Transmembrane</keyword>
<feature type="domain" description="Calmodulin-binding" evidence="3">
    <location>
        <begin position="472"/>
        <end position="582"/>
    </location>
</feature>
<feature type="transmembrane region" description="Helical" evidence="2">
    <location>
        <begin position="40"/>
        <end position="62"/>
    </location>
</feature>
<reference evidence="4 5" key="1">
    <citation type="journal article" date="2021" name="bioRxiv">
        <title>The Gossypium anomalum genome as a resource for cotton improvement and evolutionary analysis of hybrid incompatibility.</title>
        <authorList>
            <person name="Grover C.E."/>
            <person name="Yuan D."/>
            <person name="Arick M.A."/>
            <person name="Miller E.R."/>
            <person name="Hu G."/>
            <person name="Peterson D.G."/>
            <person name="Wendel J.F."/>
            <person name="Udall J.A."/>
        </authorList>
    </citation>
    <scope>NUCLEOTIDE SEQUENCE [LARGE SCALE GENOMIC DNA]</scope>
    <source>
        <strain evidence="4">JFW-Udall</strain>
        <tissue evidence="4">Leaf</tissue>
    </source>
</reference>
<feature type="compositionally biased region" description="Pro residues" evidence="1">
    <location>
        <begin position="237"/>
        <end position="248"/>
    </location>
</feature>
<dbReference type="InterPro" id="IPR012417">
    <property type="entry name" value="CaM-bd_dom_pln"/>
</dbReference>
<feature type="compositionally biased region" description="Low complexity" evidence="1">
    <location>
        <begin position="90"/>
        <end position="107"/>
    </location>
</feature>
<dbReference type="AlphaFoldDB" id="A0A8J5Z620"/>
<dbReference type="EMBL" id="JAHUZN010000005">
    <property type="protein sequence ID" value="KAG8495268.1"/>
    <property type="molecule type" value="Genomic_DNA"/>
</dbReference>
<feature type="compositionally biased region" description="Basic and acidic residues" evidence="1">
    <location>
        <begin position="72"/>
        <end position="84"/>
    </location>
</feature>
<comment type="caution">
    <text evidence="4">The sequence shown here is derived from an EMBL/GenBank/DDBJ whole genome shotgun (WGS) entry which is preliminary data.</text>
</comment>
<keyword evidence="5" id="KW-1185">Reference proteome</keyword>
<feature type="compositionally biased region" description="Basic and acidic residues" evidence="1">
    <location>
        <begin position="395"/>
        <end position="415"/>
    </location>
</feature>
<feature type="region of interest" description="Disordered" evidence="1">
    <location>
        <begin position="72"/>
        <end position="549"/>
    </location>
</feature>
<evidence type="ECO:0000313" key="4">
    <source>
        <dbReference type="EMBL" id="KAG8495268.1"/>
    </source>
</evidence>
<proteinExistence type="predicted"/>
<evidence type="ECO:0000256" key="2">
    <source>
        <dbReference type="SAM" id="Phobius"/>
    </source>
</evidence>
<dbReference type="Pfam" id="PF07839">
    <property type="entry name" value="CaM_binding"/>
    <property type="match status" value="1"/>
</dbReference>
<feature type="compositionally biased region" description="Low complexity" evidence="1">
    <location>
        <begin position="172"/>
        <end position="191"/>
    </location>
</feature>
<dbReference type="PANTHER" id="PTHR33349">
    <property type="entry name" value="EMB|CAB62594.1"/>
    <property type="match status" value="1"/>
</dbReference>
<feature type="compositionally biased region" description="Low complexity" evidence="1">
    <location>
        <begin position="212"/>
        <end position="228"/>
    </location>
</feature>
<name>A0A8J5Z620_9ROSI</name>